<dbReference type="OrthoDB" id="9766798at2"/>
<organism evidence="8 9">
    <name type="scientific">Pseudonocardia ammonioxydans</name>
    <dbReference type="NCBI Taxonomy" id="260086"/>
    <lineage>
        <taxon>Bacteria</taxon>
        <taxon>Bacillati</taxon>
        <taxon>Actinomycetota</taxon>
        <taxon>Actinomycetes</taxon>
        <taxon>Pseudonocardiales</taxon>
        <taxon>Pseudonocardiaceae</taxon>
        <taxon>Pseudonocardia</taxon>
    </lineage>
</organism>
<keyword evidence="5 7" id="KW-1133">Transmembrane helix</keyword>
<evidence type="ECO:0000256" key="3">
    <source>
        <dbReference type="ARBA" id="ARBA00022475"/>
    </source>
</evidence>
<evidence type="ECO:0000256" key="2">
    <source>
        <dbReference type="ARBA" id="ARBA00007977"/>
    </source>
</evidence>
<evidence type="ECO:0000256" key="4">
    <source>
        <dbReference type="ARBA" id="ARBA00022692"/>
    </source>
</evidence>
<evidence type="ECO:0000313" key="9">
    <source>
        <dbReference type="Proteomes" id="UP000199614"/>
    </source>
</evidence>
<dbReference type="EMBL" id="FOUY01000014">
    <property type="protein sequence ID" value="SFN46321.1"/>
    <property type="molecule type" value="Genomic_DNA"/>
</dbReference>
<comment type="similarity">
    <text evidence="2">Belongs to the UPF0324 family.</text>
</comment>
<name>A0A1I4Z7P8_PSUAM</name>
<feature type="transmembrane region" description="Helical" evidence="7">
    <location>
        <begin position="177"/>
        <end position="201"/>
    </location>
</feature>
<keyword evidence="4 7" id="KW-0812">Transmembrane</keyword>
<dbReference type="GO" id="GO:0005886">
    <property type="term" value="C:plasma membrane"/>
    <property type="evidence" value="ECO:0007669"/>
    <property type="project" value="UniProtKB-SubCell"/>
</dbReference>
<keyword evidence="6 7" id="KW-0472">Membrane</keyword>
<feature type="transmembrane region" description="Helical" evidence="7">
    <location>
        <begin position="333"/>
        <end position="354"/>
    </location>
</feature>
<evidence type="ECO:0000256" key="6">
    <source>
        <dbReference type="ARBA" id="ARBA00023136"/>
    </source>
</evidence>
<feature type="transmembrane region" description="Helical" evidence="7">
    <location>
        <begin position="61"/>
        <end position="79"/>
    </location>
</feature>
<sequence length="358" mass="35508">MTSGPITGYREGPAGAIVVGVTATERPPARPARRARTLLPGLLLTATGTAVAFAVHDLVPVVSALTAAVVLGVCTGRFLPRAARPGLSWATRTLLRLGVVLLGLQLGLGEVLGLGAGTVAAVVGTVLVAFLGTLAVGRWIGVSPGLTLMVATGFSVCGASAIAAMDSVTEGDREDVATGITLVTLYGSAAIALVPLLASWLGMGPAHLGAWAGLSVHEVAQVVAAASPAGAAAVATAIVIKLTRVLMLAPMVAAVSIVRRRRGTAPGTGRRPPLVPLFLLGFLTMMAVRSTGAVPEPVVSATTTATTLLFAAALFGLGSAVRVGTLLRTGRRGLLLGAASTVLVGAVGLGALAVTGGP</sequence>
<dbReference type="PANTHER" id="PTHR30106">
    <property type="entry name" value="INNER MEMBRANE PROTEIN YEIH-RELATED"/>
    <property type="match status" value="1"/>
</dbReference>
<feature type="transmembrane region" description="Helical" evidence="7">
    <location>
        <begin position="86"/>
        <end position="106"/>
    </location>
</feature>
<dbReference type="Pfam" id="PF03601">
    <property type="entry name" value="Cons_hypoth698"/>
    <property type="match status" value="1"/>
</dbReference>
<protein>
    <submittedName>
        <fullName evidence="8">Conserved hypothetical integral membrane protein</fullName>
    </submittedName>
</protein>
<comment type="subcellular location">
    <subcellularLocation>
        <location evidence="1">Cell membrane</location>
        <topology evidence="1">Multi-pass membrane protein</topology>
    </subcellularLocation>
</comment>
<feature type="transmembrane region" description="Helical" evidence="7">
    <location>
        <begin position="232"/>
        <end position="253"/>
    </location>
</feature>
<evidence type="ECO:0000256" key="1">
    <source>
        <dbReference type="ARBA" id="ARBA00004651"/>
    </source>
</evidence>
<dbReference type="AlphaFoldDB" id="A0A1I4Z7P8"/>
<feature type="transmembrane region" description="Helical" evidence="7">
    <location>
        <begin position="298"/>
        <end position="321"/>
    </location>
</feature>
<evidence type="ECO:0000313" key="8">
    <source>
        <dbReference type="EMBL" id="SFN46321.1"/>
    </source>
</evidence>
<accession>A0A1I4Z7P8</accession>
<keyword evidence="9" id="KW-1185">Reference proteome</keyword>
<evidence type="ECO:0000256" key="7">
    <source>
        <dbReference type="SAM" id="Phobius"/>
    </source>
</evidence>
<reference evidence="8 9" key="1">
    <citation type="submission" date="2016-10" db="EMBL/GenBank/DDBJ databases">
        <authorList>
            <person name="de Groot N.N."/>
        </authorList>
    </citation>
    <scope>NUCLEOTIDE SEQUENCE [LARGE SCALE GENOMIC DNA]</scope>
    <source>
        <strain evidence="8 9">CGMCC 4.1877</strain>
    </source>
</reference>
<feature type="transmembrane region" description="Helical" evidence="7">
    <location>
        <begin position="274"/>
        <end position="292"/>
    </location>
</feature>
<feature type="transmembrane region" description="Helical" evidence="7">
    <location>
        <begin position="112"/>
        <end position="134"/>
    </location>
</feature>
<dbReference type="Proteomes" id="UP000199614">
    <property type="component" value="Unassembled WGS sequence"/>
</dbReference>
<keyword evidence="3" id="KW-1003">Cell membrane</keyword>
<dbReference type="RefSeq" id="WP_093343546.1">
    <property type="nucleotide sequence ID" value="NZ_FOUY01000014.1"/>
</dbReference>
<dbReference type="InterPro" id="IPR018383">
    <property type="entry name" value="UPF0324_pro"/>
</dbReference>
<proteinExistence type="inferred from homology"/>
<feature type="transmembrane region" description="Helical" evidence="7">
    <location>
        <begin position="37"/>
        <end position="55"/>
    </location>
</feature>
<dbReference type="PANTHER" id="PTHR30106:SF2">
    <property type="entry name" value="UPF0324 INNER MEMBRANE PROTEIN YEIH"/>
    <property type="match status" value="1"/>
</dbReference>
<evidence type="ECO:0000256" key="5">
    <source>
        <dbReference type="ARBA" id="ARBA00022989"/>
    </source>
</evidence>
<dbReference type="STRING" id="260086.SAMN05216207_1014152"/>
<gene>
    <name evidence="8" type="ORF">SAMN05216207_1014152</name>
</gene>